<dbReference type="Gene3D" id="3.90.1200.10">
    <property type="match status" value="1"/>
</dbReference>
<proteinExistence type="predicted"/>
<protein>
    <submittedName>
        <fullName evidence="2">Phosphotransferase</fullName>
    </submittedName>
</protein>
<dbReference type="InterPro" id="IPR002575">
    <property type="entry name" value="Aminoglycoside_PTrfase"/>
</dbReference>
<evidence type="ECO:0000313" key="2">
    <source>
        <dbReference type="EMBL" id="XBS71211.1"/>
    </source>
</evidence>
<dbReference type="AlphaFoldDB" id="A0AAU7QFV7"/>
<gene>
    <name evidence="2" type="ORF">ABK905_09780</name>
</gene>
<sequence length="259" mass="29420">MLNNHSDLAAALSRRLPSAALTDCRMERVSGLTGESWRIRTAESDWLARRMTTHKRMLGVDAAREYRILRRLSASGLAPRPVALISRWLLVEWTAGESLSPAQWLDCLDSGALARRLVQLHRLPRYGYPLELHSRFEAYWQLTDPARRTPAWLRLHRMFMASSLPRPLKIAPLHMDVHADNLIRDSRQAMRFIDWEYAADGDFALELAALFRGNEMSSGQQRVFFTTLPGLRRGSFLGGDDAADRRLVALGRLSDADVV</sequence>
<accession>A0AAU7QFV7</accession>
<dbReference type="Pfam" id="PF01636">
    <property type="entry name" value="APH"/>
    <property type="match status" value="1"/>
</dbReference>
<reference evidence="2" key="1">
    <citation type="submission" date="2024-06" db="EMBL/GenBank/DDBJ databases">
        <authorList>
            <person name="Coelho C."/>
            <person name="Bento M."/>
            <person name="Garcia E."/>
            <person name="Camelo A."/>
            <person name="Brandao I."/>
            <person name="Espirito Santo C."/>
            <person name="Trovao J."/>
            <person name="Verissimo A."/>
            <person name="Costa J."/>
            <person name="Tiago I."/>
        </authorList>
    </citation>
    <scope>NUCLEOTIDE SEQUENCE</scope>
    <source>
        <strain evidence="2">KWT182</strain>
    </source>
</reference>
<dbReference type="InterPro" id="IPR011009">
    <property type="entry name" value="Kinase-like_dom_sf"/>
</dbReference>
<dbReference type="EMBL" id="CP157947">
    <property type="protein sequence ID" value="XBS71211.1"/>
    <property type="molecule type" value="Genomic_DNA"/>
</dbReference>
<organism evidence="2">
    <name type="scientific">Acerihabitans sp. KWT182</name>
    <dbReference type="NCBI Taxonomy" id="3157919"/>
    <lineage>
        <taxon>Bacteria</taxon>
        <taxon>Pseudomonadati</taxon>
        <taxon>Pseudomonadota</taxon>
        <taxon>Gammaproteobacteria</taxon>
        <taxon>Enterobacterales</taxon>
        <taxon>Pectobacteriaceae</taxon>
        <taxon>Acerihabitans</taxon>
    </lineage>
</organism>
<feature type="domain" description="Aminoglycoside phosphotransferase" evidence="1">
    <location>
        <begin position="30"/>
        <end position="211"/>
    </location>
</feature>
<dbReference type="SUPFAM" id="SSF56112">
    <property type="entry name" value="Protein kinase-like (PK-like)"/>
    <property type="match status" value="1"/>
</dbReference>
<name>A0AAU7QFV7_9GAMM</name>
<evidence type="ECO:0000259" key="1">
    <source>
        <dbReference type="Pfam" id="PF01636"/>
    </source>
</evidence>